<evidence type="ECO:0000313" key="1">
    <source>
        <dbReference type="EMBL" id="TLX42532.1"/>
    </source>
</evidence>
<reference evidence="1 2" key="1">
    <citation type="submission" date="2019-05" db="EMBL/GenBank/DDBJ databases">
        <authorList>
            <person name="Zhou X."/>
        </authorList>
    </citation>
    <scope>NUCLEOTIDE SEQUENCE [LARGE SCALE GENOMIC DNA]</scope>
    <source>
        <strain evidence="1 2">DSM 432</strain>
    </source>
</reference>
<organism evidence="1 2">
    <name type="scientific">Xanthobacter autotrophicus</name>
    <dbReference type="NCBI Taxonomy" id="280"/>
    <lineage>
        <taxon>Bacteria</taxon>
        <taxon>Pseudomonadati</taxon>
        <taxon>Pseudomonadota</taxon>
        <taxon>Alphaproteobacteria</taxon>
        <taxon>Hyphomicrobiales</taxon>
        <taxon>Xanthobacteraceae</taxon>
        <taxon>Xanthobacter</taxon>
    </lineage>
</organism>
<protein>
    <submittedName>
        <fullName evidence="1">DUF2865 domain-containing protein</fullName>
    </submittedName>
</protein>
<evidence type="ECO:0000313" key="2">
    <source>
        <dbReference type="Proteomes" id="UP000305131"/>
    </source>
</evidence>
<dbReference type="InterPro" id="IPR021293">
    <property type="entry name" value="DUF2865"/>
</dbReference>
<dbReference type="OrthoDB" id="7850882at2"/>
<dbReference type="Proteomes" id="UP000305131">
    <property type="component" value="Unassembled WGS sequence"/>
</dbReference>
<dbReference type="AlphaFoldDB" id="A0A6C1KEE0"/>
<comment type="caution">
    <text evidence="1">The sequence shown here is derived from an EMBL/GenBank/DDBJ whole genome shotgun (WGS) entry which is preliminary data.</text>
</comment>
<dbReference type="EMBL" id="VAUP01000028">
    <property type="protein sequence ID" value="TLX42532.1"/>
    <property type="molecule type" value="Genomic_DNA"/>
</dbReference>
<sequence length="277" mass="29421">MVWPDLGADDVRVERGSGRGRLILGRHGNGAALMGRRAVGCALLLASALLLAVTSGGEARAQSRGGLFPFAPQGAPRASPGNFFSLLFGGLRPHVHETPERPRIVITPRVRGSGSSGASWGAGVAYCVRTCDGRYFPLQGKAGEEGGALAQCNAFCPAATMAIYTSSDSTKGIDAAVSRAGKAYSELPNAFVYRQRLVEGCTCTEGSRIGGLNRIDVMNDPTLRRGDVVMTEEGSRVFTGGRKGPPYREADFVEPARFPDLSRDMRARLSELEMASR</sequence>
<accession>A0A6C1KEE0</accession>
<proteinExistence type="predicted"/>
<name>A0A6C1KEE0_XANAU</name>
<gene>
    <name evidence="1" type="ORF">FBQ73_12890</name>
</gene>
<dbReference type="Pfam" id="PF11064">
    <property type="entry name" value="DUF2865"/>
    <property type="match status" value="1"/>
</dbReference>